<evidence type="ECO:0000259" key="4">
    <source>
        <dbReference type="Pfam" id="PF01420"/>
    </source>
</evidence>
<evidence type="ECO:0000256" key="2">
    <source>
        <dbReference type="ARBA" id="ARBA00022747"/>
    </source>
</evidence>
<feature type="domain" description="Type I restriction modification DNA specificity" evidence="4">
    <location>
        <begin position="314"/>
        <end position="412"/>
    </location>
</feature>
<feature type="domain" description="Type I restriction modification DNA specificity" evidence="4">
    <location>
        <begin position="12"/>
        <end position="190"/>
    </location>
</feature>
<dbReference type="InterPro" id="IPR000055">
    <property type="entry name" value="Restrct_endonuc_typeI_TRD"/>
</dbReference>
<dbReference type="PANTHER" id="PTHR30408">
    <property type="entry name" value="TYPE-1 RESTRICTION ENZYME ECOKI SPECIFICITY PROTEIN"/>
    <property type="match status" value="1"/>
</dbReference>
<dbReference type="GO" id="GO:0009035">
    <property type="term" value="F:type I site-specific deoxyribonuclease activity"/>
    <property type="evidence" value="ECO:0007669"/>
    <property type="project" value="UniProtKB-EC"/>
</dbReference>
<reference evidence="5 6" key="1">
    <citation type="submission" date="2015-09" db="EMBL/GenBank/DDBJ databases">
        <title>Identification and resolution of microdiversity through metagenomic sequencing of parallel consortia.</title>
        <authorList>
            <person name="Nelson W.C."/>
            <person name="Romine M.F."/>
            <person name="Lindemann S.R."/>
        </authorList>
    </citation>
    <scope>NUCLEOTIDE SEQUENCE [LARGE SCALE GENOMIC DNA]</scope>
    <source>
        <strain evidence="5">HL-55</strain>
    </source>
</reference>
<dbReference type="Gene3D" id="1.10.287.1120">
    <property type="entry name" value="Bipartite methylase S protein"/>
    <property type="match status" value="1"/>
</dbReference>
<proteinExistence type="inferred from homology"/>
<dbReference type="CDD" id="cd17273">
    <property type="entry name" value="RMtype1_S_EcoJA69PI-TRD1-CR1_like"/>
    <property type="match status" value="1"/>
</dbReference>
<dbReference type="PANTHER" id="PTHR30408:SF12">
    <property type="entry name" value="TYPE I RESTRICTION ENZYME MJAVIII SPECIFICITY SUBUNIT"/>
    <property type="match status" value="1"/>
</dbReference>
<dbReference type="Pfam" id="PF01420">
    <property type="entry name" value="Methylase_S"/>
    <property type="match status" value="2"/>
</dbReference>
<keyword evidence="5" id="KW-0378">Hydrolase</keyword>
<dbReference type="STRING" id="1305731.GCA_000934705_00752"/>
<protein>
    <submittedName>
        <fullName evidence="5">Type I restriction enzyme, S subunit</fullName>
        <ecNumber evidence="5">3.1.21.3</ecNumber>
    </submittedName>
</protein>
<dbReference type="AlphaFoldDB" id="A0A0P8B253"/>
<dbReference type="SUPFAM" id="SSF116734">
    <property type="entry name" value="DNA methylase specificity domain"/>
    <property type="match status" value="2"/>
</dbReference>
<dbReference type="PATRIC" id="fig|1305731.5.peg.1302"/>
<comment type="caution">
    <text evidence="5">The sequence shown here is derived from an EMBL/GenBank/DDBJ whole genome shotgun (WGS) entry which is preliminary data.</text>
</comment>
<dbReference type="Proteomes" id="UP000050416">
    <property type="component" value="Unassembled WGS sequence"/>
</dbReference>
<name>A0A0P8B253_9GAMM</name>
<keyword evidence="3" id="KW-0238">DNA-binding</keyword>
<sequence length="438" mass="48130">MSDYQRVLAGLPNDWKTAKIEDLGSVVSGGTPSREISNYWGGTIPWVTPGEVTTLKQKTFRLTHESITNEGLRQSGANLLPAGSLLVTTRASLGYCAINSVPVTTNQGFKSIVFRQGLHPDYYYHWTRKLSSELKRRASGTTFLEISGADFKQIELPVPPSEEQQKIAQILDTLDTQIQKTEALIAKLEKIKKGLLHDLLTRGIDQNGQLRPMPEEAPELYKESALGLIPREWDVSELGTVTTSSVIGPFGSDLVASDYRSEGVPVVFVRDIAGARYDRVSQVFVSHKKALALSAHEVKAGDLLLTKMGLPPCISAVYPENEPAGIITADIVRLRLNAAVTPKWAQYFVNSEYVKAQVRGITAGVTRPKVTLKDVRSLKIAIPSTEEQARILDILQRCSKRLGSERAELSKLQSQKSGLMDDLLTGRVRVTPLLKDAG</sequence>
<dbReference type="EMBL" id="LJZQ01000025">
    <property type="protein sequence ID" value="KPQ27643.1"/>
    <property type="molecule type" value="Genomic_DNA"/>
</dbReference>
<dbReference type="OrthoDB" id="398435at2"/>
<dbReference type="InterPro" id="IPR044946">
    <property type="entry name" value="Restrct_endonuc_typeI_TRD_sf"/>
</dbReference>
<dbReference type="InterPro" id="IPR052021">
    <property type="entry name" value="Type-I_RS_S_subunit"/>
</dbReference>
<dbReference type="GO" id="GO:0003677">
    <property type="term" value="F:DNA binding"/>
    <property type="evidence" value="ECO:0007669"/>
    <property type="project" value="UniProtKB-KW"/>
</dbReference>
<evidence type="ECO:0000313" key="6">
    <source>
        <dbReference type="Proteomes" id="UP000050416"/>
    </source>
</evidence>
<organism evidence="5 6">
    <name type="scientific">Marinobacter excellens HL-55</name>
    <dbReference type="NCBI Taxonomy" id="1305731"/>
    <lineage>
        <taxon>Bacteria</taxon>
        <taxon>Pseudomonadati</taxon>
        <taxon>Pseudomonadota</taxon>
        <taxon>Gammaproteobacteria</taxon>
        <taxon>Pseudomonadales</taxon>
        <taxon>Marinobacteraceae</taxon>
        <taxon>Marinobacter</taxon>
    </lineage>
</organism>
<dbReference type="GO" id="GO:0009307">
    <property type="term" value="P:DNA restriction-modification system"/>
    <property type="evidence" value="ECO:0007669"/>
    <property type="project" value="UniProtKB-KW"/>
</dbReference>
<gene>
    <name evidence="5" type="primary">hsdS-2</name>
    <name evidence="5" type="ORF">HLUCCX14_14130</name>
</gene>
<evidence type="ECO:0000313" key="5">
    <source>
        <dbReference type="EMBL" id="KPQ27643.1"/>
    </source>
</evidence>
<keyword evidence="2" id="KW-0680">Restriction system</keyword>
<dbReference type="EC" id="3.1.21.3" evidence="5"/>
<dbReference type="Gene3D" id="3.90.220.20">
    <property type="entry name" value="DNA methylase specificity domains"/>
    <property type="match status" value="2"/>
</dbReference>
<accession>A0A0P8B253</accession>
<evidence type="ECO:0000256" key="3">
    <source>
        <dbReference type="ARBA" id="ARBA00023125"/>
    </source>
</evidence>
<evidence type="ECO:0000256" key="1">
    <source>
        <dbReference type="ARBA" id="ARBA00010923"/>
    </source>
</evidence>
<comment type="similarity">
    <text evidence="1">Belongs to the type-I restriction system S methylase family.</text>
</comment>